<feature type="compositionally biased region" description="Basic and acidic residues" evidence="1">
    <location>
        <begin position="380"/>
        <end position="389"/>
    </location>
</feature>
<evidence type="ECO:0000313" key="3">
    <source>
        <dbReference type="EMBL" id="AFP63834.1"/>
    </source>
</evidence>
<evidence type="ECO:0000313" key="11">
    <source>
        <dbReference type="RefSeq" id="XP_058982752.1"/>
    </source>
</evidence>
<dbReference type="RefSeq" id="XP_058982752.1">
    <property type="nucleotide sequence ID" value="XM_059126769.1"/>
</dbReference>
<dbReference type="VEuPathDB" id="VectorBase:MDOMA2_017514"/>
<gene>
    <name evidence="4" type="primary">101889381</name>
    <name evidence="6 7 8 9 10 11" type="synonym">LOC101889381</name>
</gene>
<evidence type="ECO:0000313" key="6">
    <source>
        <dbReference type="RefSeq" id="XP_058982747.1"/>
    </source>
</evidence>
<dbReference type="RefSeq" id="XP_058982751.1">
    <property type="nucleotide sequence ID" value="XM_059126768.1"/>
</dbReference>
<evidence type="ECO:0000313" key="7">
    <source>
        <dbReference type="RefSeq" id="XP_058982748.1"/>
    </source>
</evidence>
<dbReference type="EMBL" id="KA649205">
    <property type="protein sequence ID" value="AFP63834.1"/>
    <property type="molecule type" value="mRNA"/>
</dbReference>
<evidence type="ECO:0000256" key="1">
    <source>
        <dbReference type="SAM" id="MobiDB-lite"/>
    </source>
</evidence>
<keyword evidence="5" id="KW-1185">Reference proteome</keyword>
<dbReference type="RefSeq" id="XP_058982747.1">
    <property type="nucleotide sequence ID" value="XM_059126764.1"/>
</dbReference>
<feature type="region of interest" description="Disordered" evidence="1">
    <location>
        <begin position="373"/>
        <end position="393"/>
    </location>
</feature>
<keyword evidence="2" id="KW-0472">Membrane</keyword>
<dbReference type="eggNOG" id="ENOG502T9F3">
    <property type="taxonomic scope" value="Eukaryota"/>
</dbReference>
<dbReference type="OrthoDB" id="8173371at2759"/>
<dbReference type="STRING" id="7370.T1PM95"/>
<protein>
    <submittedName>
        <fullName evidence="6 7">Uncharacterized protein LOC101889381 isoform X1</fullName>
    </submittedName>
</protein>
<accession>T1PM95</accession>
<reference evidence="3" key="1">
    <citation type="submission" date="2012-08" db="EMBL/GenBank/DDBJ databases">
        <title>Transcriptome of adult Musca domestica launches a platform for comparative house fly gene expression and characterization of differential gene expression among resistant and susceptible house flies.</title>
        <authorList>
            <person name="Liu N."/>
            <person name="Zhang L."/>
            <person name="Li M."/>
            <person name="Reid W."/>
        </authorList>
    </citation>
    <scope>NUCLEOTIDE SEQUENCE</scope>
    <source>
        <strain evidence="3">ALHF</strain>
        <tissue evidence="3">Whole body</tissue>
    </source>
</reference>
<evidence type="ECO:0000313" key="8">
    <source>
        <dbReference type="RefSeq" id="XP_058982749.1"/>
    </source>
</evidence>
<proteinExistence type="evidence at transcript level"/>
<feature type="region of interest" description="Disordered" evidence="1">
    <location>
        <begin position="144"/>
        <end position="164"/>
    </location>
</feature>
<feature type="transmembrane region" description="Helical" evidence="2">
    <location>
        <begin position="246"/>
        <end position="267"/>
    </location>
</feature>
<sequence length="422" mass="48201">MLEHDKKRKNAIMELVRRYKEGKLTTSHVRALNNIVICLMILVAGISIIWSISIHIISADFYNGFIGAKLAFRERDFTQMDNSEKDLFYHDLGRIINETYTEAALDDIKPDALVMPKLEDADKSVANTKPKVRKIAHVFQTSNSRVPDTPSIATDDDVNGEESNAPNKVPKVVFNMEKDRRYLAHMTIDIHQTRWPQNIAVQYIYGFPFLSEIVAIVWTAMCLIFQSGVKKQWGLPKPWRIVVPSIIMFSIMTVANLSYLILANGFIKTFCNDLRENLSKPDAISCGDAMSVLRPLIRPHDLSHQVYLMLFKGSYIVAMVLWIIALLIMLLRFILAIDFQMVDIETSYDREMRVGNLRERDFVEVLLSSPQHLKTPQLGSKDERHRSEDDFQSAKSHISEAATPLLDNLATTVPMTMGERRT</sequence>
<name>T1PM95_MUSDO</name>
<evidence type="ECO:0000313" key="9">
    <source>
        <dbReference type="RefSeq" id="XP_058982750.1"/>
    </source>
</evidence>
<dbReference type="AlphaFoldDB" id="T1PM95"/>
<evidence type="ECO:0000313" key="5">
    <source>
        <dbReference type="Proteomes" id="UP001652621"/>
    </source>
</evidence>
<dbReference type="RefSeq" id="XP_058982750.1">
    <property type="nucleotide sequence ID" value="XM_059126767.1"/>
</dbReference>
<dbReference type="Proteomes" id="UP001652621">
    <property type="component" value="Unplaced"/>
</dbReference>
<feature type="transmembrane region" description="Helical" evidence="2">
    <location>
        <begin position="203"/>
        <end position="225"/>
    </location>
</feature>
<dbReference type="RefSeq" id="XP_058982748.1">
    <property type="nucleotide sequence ID" value="XM_059126765.1"/>
</dbReference>
<keyword evidence="2" id="KW-1133">Transmembrane helix</keyword>
<dbReference type="EnsemblMetazoa" id="MDOA013207-RA">
    <property type="protein sequence ID" value="MDOA013207-PA"/>
    <property type="gene ID" value="MDOA013207"/>
</dbReference>
<reference evidence="4" key="2">
    <citation type="submission" date="2020-05" db="UniProtKB">
        <authorList>
            <consortium name="EnsemblMetazoa"/>
        </authorList>
    </citation>
    <scope>IDENTIFICATION</scope>
    <source>
        <strain evidence="4">Aabys</strain>
    </source>
</reference>
<dbReference type="RefSeq" id="XP_058982749.1">
    <property type="nucleotide sequence ID" value="XM_059126766.1"/>
</dbReference>
<feature type="transmembrane region" description="Helical" evidence="2">
    <location>
        <begin position="315"/>
        <end position="335"/>
    </location>
</feature>
<organism evidence="3">
    <name type="scientific">Musca domestica</name>
    <name type="common">House fly</name>
    <dbReference type="NCBI Taxonomy" id="7370"/>
    <lineage>
        <taxon>Eukaryota</taxon>
        <taxon>Metazoa</taxon>
        <taxon>Ecdysozoa</taxon>
        <taxon>Arthropoda</taxon>
        <taxon>Hexapoda</taxon>
        <taxon>Insecta</taxon>
        <taxon>Pterygota</taxon>
        <taxon>Neoptera</taxon>
        <taxon>Endopterygota</taxon>
        <taxon>Diptera</taxon>
        <taxon>Brachycera</taxon>
        <taxon>Muscomorpha</taxon>
        <taxon>Muscoidea</taxon>
        <taxon>Muscidae</taxon>
        <taxon>Musca</taxon>
    </lineage>
</organism>
<feature type="transmembrane region" description="Helical" evidence="2">
    <location>
        <begin position="31"/>
        <end position="52"/>
    </location>
</feature>
<evidence type="ECO:0000313" key="10">
    <source>
        <dbReference type="RefSeq" id="XP_058982751.1"/>
    </source>
</evidence>
<dbReference type="VEuPathDB" id="VectorBase:MDOA013207"/>
<evidence type="ECO:0000313" key="4">
    <source>
        <dbReference type="EnsemblMetazoa" id="MDOA013207-PA"/>
    </source>
</evidence>
<reference evidence="6 7" key="3">
    <citation type="submission" date="2025-05" db="UniProtKB">
        <authorList>
            <consortium name="RefSeq"/>
        </authorList>
    </citation>
    <scope>IDENTIFICATION</scope>
    <source>
        <strain evidence="6 7">Aabys</strain>
        <tissue evidence="6 7">Whole body</tissue>
    </source>
</reference>
<evidence type="ECO:0000256" key="2">
    <source>
        <dbReference type="SAM" id="Phobius"/>
    </source>
</evidence>
<keyword evidence="2" id="KW-0812">Transmembrane</keyword>